<dbReference type="PANTHER" id="PTHR43244">
    <property type="match status" value="1"/>
</dbReference>
<dbReference type="Proteomes" id="UP001597525">
    <property type="component" value="Unassembled WGS sequence"/>
</dbReference>
<dbReference type="InterPro" id="IPR036661">
    <property type="entry name" value="Luciferase-like_sf"/>
</dbReference>
<dbReference type="InterPro" id="IPR011251">
    <property type="entry name" value="Luciferase-like_dom"/>
</dbReference>
<evidence type="ECO:0000313" key="3">
    <source>
        <dbReference type="EMBL" id="MFD2966233.1"/>
    </source>
</evidence>
<dbReference type="EMBL" id="JBHUPB010000003">
    <property type="protein sequence ID" value="MFD2966233.1"/>
    <property type="molecule type" value="Genomic_DNA"/>
</dbReference>
<evidence type="ECO:0000313" key="4">
    <source>
        <dbReference type="Proteomes" id="UP001597525"/>
    </source>
</evidence>
<comment type="caution">
    <text evidence="3">The sequence shown here is derived from an EMBL/GenBank/DDBJ whole genome shotgun (WGS) entry which is preliminary data.</text>
</comment>
<evidence type="ECO:0000259" key="2">
    <source>
        <dbReference type="Pfam" id="PF00296"/>
    </source>
</evidence>
<dbReference type="RefSeq" id="WP_320184024.1">
    <property type="nucleotide sequence ID" value="NZ_CP138332.1"/>
</dbReference>
<evidence type="ECO:0000256" key="1">
    <source>
        <dbReference type="ARBA" id="ARBA00023002"/>
    </source>
</evidence>
<dbReference type="InterPro" id="IPR023907">
    <property type="entry name" value="Non-F420_Flavin_OxRdtase"/>
</dbReference>
<dbReference type="NCBIfam" id="TIGR03885">
    <property type="entry name" value="flavin_revert"/>
    <property type="match status" value="1"/>
</dbReference>
<dbReference type="EC" id="1.-.-.-" evidence="3"/>
<proteinExistence type="predicted"/>
<feature type="domain" description="Luciferase-like" evidence="2">
    <location>
        <begin position="8"/>
        <end position="291"/>
    </location>
</feature>
<keyword evidence="1 3" id="KW-0560">Oxidoreductase</keyword>
<name>A0ABW6B9L0_9SPHI</name>
<dbReference type="SUPFAM" id="SSF51679">
    <property type="entry name" value="Bacterial luciferase-like"/>
    <property type="match status" value="1"/>
</dbReference>
<dbReference type="CDD" id="cd01097">
    <property type="entry name" value="Tetrahydromethanopterin_reductase"/>
    <property type="match status" value="1"/>
</dbReference>
<dbReference type="InterPro" id="IPR050564">
    <property type="entry name" value="F420-G6PD/mer"/>
</dbReference>
<dbReference type="Gene3D" id="3.20.20.30">
    <property type="entry name" value="Luciferase-like domain"/>
    <property type="match status" value="1"/>
</dbReference>
<sequence>MLKIGYHASHEQFSPRDLLQYAQNAEKIGFQLITSSDHFHPWSETDSHSGFAWSWLGAALQAIKLEFGIITSPAPRYHPAIVAQAVATLNQMFDNRLWIAVGSGQAMNENIKGEFWPDKQTRNERLQESVNIMRRLWDGYEVTHYGHINVVGARLYTLPSASPNVFGAALSEKTAGWLASWSDGLITINHPDEKLEKLTTTYRSGNPNGELTIKVQLSYAKDLKTAEILAWENWRNNILGGDSQAMLSHPKLFDEAARFVRVEDMRDHVLLVDRPEVLISALKKYKAMGFTRITLHNVNRDQVGFLELMGSDVLPSFKQV</sequence>
<protein>
    <submittedName>
        <fullName evidence="3">TIGR03885 family FMN-dependent LLM class oxidoreductase</fullName>
        <ecNumber evidence="3">1.-.-.-</ecNumber>
    </submittedName>
</protein>
<dbReference type="GO" id="GO:0016491">
    <property type="term" value="F:oxidoreductase activity"/>
    <property type="evidence" value="ECO:0007669"/>
    <property type="project" value="UniProtKB-KW"/>
</dbReference>
<dbReference type="Pfam" id="PF00296">
    <property type="entry name" value="Bac_luciferase"/>
    <property type="match status" value="1"/>
</dbReference>
<keyword evidence="4" id="KW-1185">Reference proteome</keyword>
<dbReference type="InterPro" id="IPR019945">
    <property type="entry name" value="F420_G6P_DH-rel"/>
</dbReference>
<dbReference type="NCBIfam" id="TIGR03557">
    <property type="entry name" value="F420_G6P_family"/>
    <property type="match status" value="1"/>
</dbReference>
<organism evidence="3 4">
    <name type="scientific">Sphingobacterium bambusae</name>
    <dbReference type="NCBI Taxonomy" id="662858"/>
    <lineage>
        <taxon>Bacteria</taxon>
        <taxon>Pseudomonadati</taxon>
        <taxon>Bacteroidota</taxon>
        <taxon>Sphingobacteriia</taxon>
        <taxon>Sphingobacteriales</taxon>
        <taxon>Sphingobacteriaceae</taxon>
        <taxon>Sphingobacterium</taxon>
    </lineage>
</organism>
<reference evidence="4" key="1">
    <citation type="journal article" date="2019" name="Int. J. Syst. Evol. Microbiol.">
        <title>The Global Catalogue of Microorganisms (GCM) 10K type strain sequencing project: providing services to taxonomists for standard genome sequencing and annotation.</title>
        <authorList>
            <consortium name="The Broad Institute Genomics Platform"/>
            <consortium name="The Broad Institute Genome Sequencing Center for Infectious Disease"/>
            <person name="Wu L."/>
            <person name="Ma J."/>
        </authorList>
    </citation>
    <scope>NUCLEOTIDE SEQUENCE [LARGE SCALE GENOMIC DNA]</scope>
    <source>
        <strain evidence="4">KCTC 22814</strain>
    </source>
</reference>
<gene>
    <name evidence="3" type="ORF">ACFS7Y_02485</name>
</gene>
<accession>A0ABW6B9L0</accession>
<dbReference type="PANTHER" id="PTHR43244:SF1">
    <property type="entry name" value="5,10-METHYLENETETRAHYDROMETHANOPTERIN REDUCTASE"/>
    <property type="match status" value="1"/>
</dbReference>